<evidence type="ECO:0000256" key="1">
    <source>
        <dbReference type="SAM" id="MobiDB-lite"/>
    </source>
</evidence>
<keyword evidence="3" id="KW-1185">Reference proteome</keyword>
<gene>
    <name evidence="2" type="ordered locus">OCA5_c25950</name>
</gene>
<dbReference type="AlphaFoldDB" id="B6JBH4"/>
<feature type="compositionally biased region" description="Basic and acidic residues" evidence="1">
    <location>
        <begin position="37"/>
        <end position="64"/>
    </location>
</feature>
<dbReference type="eggNOG" id="ENOG5031ERB">
    <property type="taxonomic scope" value="Bacteria"/>
</dbReference>
<feature type="compositionally biased region" description="Polar residues" evidence="1">
    <location>
        <begin position="1"/>
        <end position="14"/>
    </location>
</feature>
<dbReference type="Proteomes" id="UP000007730">
    <property type="component" value="Chromosome"/>
</dbReference>
<dbReference type="EMBL" id="CP002826">
    <property type="protein sequence ID" value="AEI07290.1"/>
    <property type="molecule type" value="Genomic_DNA"/>
</dbReference>
<dbReference type="RefSeq" id="WP_012562544.1">
    <property type="nucleotide sequence ID" value="NC_011386.1"/>
</dbReference>
<organism evidence="2 3">
    <name type="scientific">Afipia carboxidovorans (strain ATCC 49405 / DSM 1227 / KCTC 32145 / OM5)</name>
    <name type="common">Oligotropha carboxidovorans</name>
    <dbReference type="NCBI Taxonomy" id="504832"/>
    <lineage>
        <taxon>Bacteria</taxon>
        <taxon>Pseudomonadati</taxon>
        <taxon>Pseudomonadota</taxon>
        <taxon>Alphaproteobacteria</taxon>
        <taxon>Hyphomicrobiales</taxon>
        <taxon>Nitrobacteraceae</taxon>
        <taxon>Afipia</taxon>
    </lineage>
</organism>
<dbReference type="STRING" id="504832.OCA5_c25950"/>
<dbReference type="HOGENOM" id="CLU_2684257_0_0_5"/>
<sequence length="74" mass="8138">MSAYNQDNQGNQNPKGHESHPLGSGQNSPPKPGQQDKWPDQDHLDGKTQEQLRKDNVLNEEKGLIHQLPGGESG</sequence>
<name>B6JBH4_AFIC5</name>
<accession>B6JBH4</accession>
<evidence type="ECO:0000313" key="3">
    <source>
        <dbReference type="Proteomes" id="UP000007730"/>
    </source>
</evidence>
<evidence type="ECO:0000313" key="2">
    <source>
        <dbReference type="EMBL" id="AEI07290.1"/>
    </source>
</evidence>
<dbReference type="KEGG" id="oca:OCAR_5383"/>
<feature type="region of interest" description="Disordered" evidence="1">
    <location>
        <begin position="1"/>
        <end position="74"/>
    </location>
</feature>
<dbReference type="KEGG" id="ocg:OCA5_c25950"/>
<reference evidence="2 3" key="1">
    <citation type="journal article" date="2011" name="J. Bacteriol.">
        <title>Complete genome sequences of the chemolithoautotrophic Oligotropha carboxidovorans strains OM4 and OM5.</title>
        <authorList>
            <person name="Volland S."/>
            <person name="Rachinger M."/>
            <person name="Strittmatter A."/>
            <person name="Daniel R."/>
            <person name="Gottschalk G."/>
            <person name="Meyer O."/>
        </authorList>
    </citation>
    <scope>NUCLEOTIDE SEQUENCE [LARGE SCALE GENOMIC DNA]</scope>
    <source>
        <strain evidence="3">ATCC 49405 / DSM 1227 / KCTC 32145 / OM5</strain>
    </source>
</reference>
<dbReference type="PATRIC" id="fig|504832.7.peg.2743"/>
<proteinExistence type="predicted"/>
<protein>
    <submittedName>
        <fullName evidence="2">Uncharacterized protein</fullName>
    </submittedName>
</protein>